<protein>
    <submittedName>
        <fullName evidence="4">CapA family protein</fullName>
    </submittedName>
</protein>
<dbReference type="Gene3D" id="3.60.21.10">
    <property type="match status" value="1"/>
</dbReference>
<accession>A0ABW1NAC9</accession>
<proteinExistence type="inferred from homology"/>
<organism evidence="4 5">
    <name type="scientific">Sphaerisporangium aureirubrum</name>
    <dbReference type="NCBI Taxonomy" id="1544736"/>
    <lineage>
        <taxon>Bacteria</taxon>
        <taxon>Bacillati</taxon>
        <taxon>Actinomycetota</taxon>
        <taxon>Actinomycetes</taxon>
        <taxon>Streptosporangiales</taxon>
        <taxon>Streptosporangiaceae</taxon>
        <taxon>Sphaerisporangium</taxon>
    </lineage>
</organism>
<gene>
    <name evidence="4" type="ORF">ACFP1K_00135</name>
</gene>
<dbReference type="CDD" id="cd07381">
    <property type="entry name" value="MPP_CapA"/>
    <property type="match status" value="1"/>
</dbReference>
<dbReference type="PANTHER" id="PTHR33393:SF13">
    <property type="entry name" value="PGA BIOSYNTHESIS PROTEIN CAPA"/>
    <property type="match status" value="1"/>
</dbReference>
<dbReference type="SMART" id="SM00854">
    <property type="entry name" value="PGA_cap"/>
    <property type="match status" value="1"/>
</dbReference>
<dbReference type="Pfam" id="PF09587">
    <property type="entry name" value="PGA_cap"/>
    <property type="match status" value="1"/>
</dbReference>
<feature type="region of interest" description="Disordered" evidence="2">
    <location>
        <begin position="42"/>
        <end position="74"/>
    </location>
</feature>
<feature type="compositionally biased region" description="Low complexity" evidence="2">
    <location>
        <begin position="42"/>
        <end position="62"/>
    </location>
</feature>
<keyword evidence="5" id="KW-1185">Reference proteome</keyword>
<dbReference type="SUPFAM" id="SSF56300">
    <property type="entry name" value="Metallo-dependent phosphatases"/>
    <property type="match status" value="1"/>
</dbReference>
<comment type="caution">
    <text evidence="4">The sequence shown here is derived from an EMBL/GenBank/DDBJ whole genome shotgun (WGS) entry which is preliminary data.</text>
</comment>
<dbReference type="InterPro" id="IPR019079">
    <property type="entry name" value="Capsule_synth_CapA"/>
</dbReference>
<evidence type="ECO:0000256" key="2">
    <source>
        <dbReference type="SAM" id="MobiDB-lite"/>
    </source>
</evidence>
<dbReference type="Proteomes" id="UP001596137">
    <property type="component" value="Unassembled WGS sequence"/>
</dbReference>
<name>A0ABW1NAC9_9ACTN</name>
<evidence type="ECO:0000256" key="1">
    <source>
        <dbReference type="ARBA" id="ARBA00005662"/>
    </source>
</evidence>
<sequence>MRSHPSPPIPPPAPQRRTAILPGSARRTAAVVLATSVVAAGAACSPAESSSPGTKSGSSATAPGGEKTPQAARREPFTIAFGGDTHFEGSLRGRLASPRTALGPIASVLRRADLAMVNLETAITTGGTPAPGKQFTFRAPPSALTALKASGVDVASMANNHGMDYMESGLRDSLAAIRRSKFPIVGIGRNAAEAYKPFRRTVNGNRVAIIGATQVLDAEFIQSWTATSSKGGLASAKEEDRLLQAVRQARKTSDTVIVHLHWGTELQGCPNPAQRGLAPKLIAAGADVIVGGHAHILLGSGYLKGRYVNYGMGNFVFYNSGPQTGATGVLTLTIQGRKVLKDQWTPARINGGIPIPLTGAARRSALSSWNSLRSCAGLDADP</sequence>
<dbReference type="InterPro" id="IPR029052">
    <property type="entry name" value="Metallo-depent_PP-like"/>
</dbReference>
<dbReference type="PANTHER" id="PTHR33393">
    <property type="entry name" value="POLYGLUTAMINE SYNTHESIS ACCESSORY PROTEIN RV0574C-RELATED"/>
    <property type="match status" value="1"/>
</dbReference>
<dbReference type="InterPro" id="IPR052169">
    <property type="entry name" value="CW_Biosynth-Accessory"/>
</dbReference>
<evidence type="ECO:0000259" key="3">
    <source>
        <dbReference type="SMART" id="SM00854"/>
    </source>
</evidence>
<comment type="similarity">
    <text evidence="1">Belongs to the CapA family.</text>
</comment>
<dbReference type="EMBL" id="JBHSRF010000001">
    <property type="protein sequence ID" value="MFC6079552.1"/>
    <property type="molecule type" value="Genomic_DNA"/>
</dbReference>
<evidence type="ECO:0000313" key="5">
    <source>
        <dbReference type="Proteomes" id="UP001596137"/>
    </source>
</evidence>
<evidence type="ECO:0000313" key="4">
    <source>
        <dbReference type="EMBL" id="MFC6079552.1"/>
    </source>
</evidence>
<reference evidence="5" key="1">
    <citation type="journal article" date="2019" name="Int. J. Syst. Evol. Microbiol.">
        <title>The Global Catalogue of Microorganisms (GCM) 10K type strain sequencing project: providing services to taxonomists for standard genome sequencing and annotation.</title>
        <authorList>
            <consortium name="The Broad Institute Genomics Platform"/>
            <consortium name="The Broad Institute Genome Sequencing Center for Infectious Disease"/>
            <person name="Wu L."/>
            <person name="Ma J."/>
        </authorList>
    </citation>
    <scope>NUCLEOTIDE SEQUENCE [LARGE SCALE GENOMIC DNA]</scope>
    <source>
        <strain evidence="5">JCM 30346</strain>
    </source>
</reference>
<dbReference type="RefSeq" id="WP_380745711.1">
    <property type="nucleotide sequence ID" value="NZ_JBHSRF010000001.1"/>
</dbReference>
<feature type="domain" description="Capsule synthesis protein CapA" evidence="3">
    <location>
        <begin position="78"/>
        <end position="319"/>
    </location>
</feature>